<dbReference type="EMBL" id="PIXR01000639">
    <property type="protein sequence ID" value="TBU05698.1"/>
    <property type="molecule type" value="Genomic_DNA"/>
</dbReference>
<reference evidence="7 8" key="1">
    <citation type="submission" date="2017-12" db="EMBL/GenBank/DDBJ databases">
        <authorList>
            <person name="Pombert J.-F."/>
            <person name="Haag K.L."/>
            <person name="Ebert D."/>
        </authorList>
    </citation>
    <scope>NUCLEOTIDE SEQUENCE [LARGE SCALE GENOMIC DNA]</scope>
    <source>
        <strain evidence="4">BE-OM-2</strain>
        <strain evidence="5">IL-BN-2</strain>
    </source>
</reference>
<evidence type="ECO:0000259" key="3">
    <source>
        <dbReference type="PROSITE" id="PS50039"/>
    </source>
</evidence>
<comment type="subcellular location">
    <subcellularLocation>
        <location evidence="2">Nucleus</location>
    </subcellularLocation>
</comment>
<dbReference type="GO" id="GO:0003700">
    <property type="term" value="F:DNA-binding transcription factor activity"/>
    <property type="evidence" value="ECO:0007669"/>
    <property type="project" value="InterPro"/>
</dbReference>
<gene>
    <name evidence="6" type="ORF">CWI36_0513p0030</name>
    <name evidence="4" type="ORF">CWI36_1432p0010</name>
    <name evidence="5" type="ORF">CWI39_0639p0010</name>
</gene>
<dbReference type="PROSITE" id="PS50039">
    <property type="entry name" value="FORK_HEAD_3"/>
    <property type="match status" value="1"/>
</dbReference>
<dbReference type="GO" id="GO:0043565">
    <property type="term" value="F:sequence-specific DNA binding"/>
    <property type="evidence" value="ECO:0007669"/>
    <property type="project" value="InterPro"/>
</dbReference>
<comment type="caution">
    <text evidence="4">The sequence shown here is derived from an EMBL/GenBank/DDBJ whole genome shotgun (WGS) entry which is preliminary data.</text>
</comment>
<dbReference type="AlphaFoldDB" id="A0A4Q9L177"/>
<dbReference type="STRING" id="148818.A0A4Q9L177"/>
<accession>A0A4Q9L177</accession>
<evidence type="ECO:0000313" key="4">
    <source>
        <dbReference type="EMBL" id="TBU01123.1"/>
    </source>
</evidence>
<keyword evidence="1 2" id="KW-0238">DNA-binding</keyword>
<sequence length="158" mass="19197">MTDNKATSGQIFDYVSEKHPDLFNNENSTTWKGNIRQLLSKSTEFVKLKKDQHTKLHYWTYIPISEQHMLENIPNKVRKKQPAYINNIPMYQMPIFYNNYNPNDPSHMIPQNTYQYNYPTYPINYTIDELYQRNYYPFYEDSILNRFNENENNEENNE</sequence>
<name>A0A4Q9L177_9MICR</name>
<dbReference type="VEuPathDB" id="MicrosporidiaDB:CWI36_1432p0010"/>
<proteinExistence type="predicted"/>
<dbReference type="VEuPathDB" id="MicrosporidiaDB:CWI39_0639p0010"/>
<dbReference type="SUPFAM" id="SSF46785">
    <property type="entry name" value="Winged helix' DNA-binding domain"/>
    <property type="match status" value="1"/>
</dbReference>
<keyword evidence="2" id="KW-0539">Nucleus</keyword>
<dbReference type="InterPro" id="IPR001766">
    <property type="entry name" value="Fork_head_dom"/>
</dbReference>
<dbReference type="EMBL" id="PITI01000513">
    <property type="protein sequence ID" value="TBU06113.1"/>
    <property type="molecule type" value="Genomic_DNA"/>
</dbReference>
<dbReference type="InterPro" id="IPR036390">
    <property type="entry name" value="WH_DNA-bd_sf"/>
</dbReference>
<dbReference type="EMBL" id="PITI01001432">
    <property type="protein sequence ID" value="TBU01123.1"/>
    <property type="molecule type" value="Genomic_DNA"/>
</dbReference>
<evidence type="ECO:0000313" key="7">
    <source>
        <dbReference type="Proteomes" id="UP000291404"/>
    </source>
</evidence>
<feature type="DNA-binding region" description="Fork-head" evidence="2">
    <location>
        <begin position="1"/>
        <end position="80"/>
    </location>
</feature>
<dbReference type="InterPro" id="IPR036388">
    <property type="entry name" value="WH-like_DNA-bd_sf"/>
</dbReference>
<dbReference type="GO" id="GO:0005634">
    <property type="term" value="C:nucleus"/>
    <property type="evidence" value="ECO:0007669"/>
    <property type="project" value="UniProtKB-SubCell"/>
</dbReference>
<keyword evidence="7" id="KW-1185">Reference proteome</keyword>
<evidence type="ECO:0000313" key="5">
    <source>
        <dbReference type="EMBL" id="TBU05698.1"/>
    </source>
</evidence>
<organism evidence="4 7">
    <name type="scientific">Hamiltosporidium magnivora</name>
    <dbReference type="NCBI Taxonomy" id="148818"/>
    <lineage>
        <taxon>Eukaryota</taxon>
        <taxon>Fungi</taxon>
        <taxon>Fungi incertae sedis</taxon>
        <taxon>Microsporidia</taxon>
        <taxon>Dubosqiidae</taxon>
        <taxon>Hamiltosporidium</taxon>
    </lineage>
</organism>
<dbReference type="Proteomes" id="UP000291404">
    <property type="component" value="Unassembled WGS sequence"/>
</dbReference>
<evidence type="ECO:0000313" key="8">
    <source>
        <dbReference type="Proteomes" id="UP000293045"/>
    </source>
</evidence>
<evidence type="ECO:0000256" key="1">
    <source>
        <dbReference type="ARBA" id="ARBA00023125"/>
    </source>
</evidence>
<protein>
    <recommendedName>
        <fullName evidence="3">Fork-head domain-containing protein</fullName>
    </recommendedName>
</protein>
<dbReference type="Gene3D" id="1.10.10.10">
    <property type="entry name" value="Winged helix-like DNA-binding domain superfamily/Winged helix DNA-binding domain"/>
    <property type="match status" value="1"/>
</dbReference>
<dbReference type="VEuPathDB" id="MicrosporidiaDB:CWI36_0513p0030"/>
<evidence type="ECO:0000256" key="2">
    <source>
        <dbReference type="PROSITE-ProRule" id="PRU00089"/>
    </source>
</evidence>
<dbReference type="Pfam" id="PF00250">
    <property type="entry name" value="Forkhead"/>
    <property type="match status" value="1"/>
</dbReference>
<dbReference type="Proteomes" id="UP000293045">
    <property type="component" value="Unassembled WGS sequence"/>
</dbReference>
<evidence type="ECO:0000313" key="6">
    <source>
        <dbReference type="EMBL" id="TBU06113.1"/>
    </source>
</evidence>
<feature type="domain" description="Fork-head" evidence="3">
    <location>
        <begin position="1"/>
        <end position="80"/>
    </location>
</feature>